<reference evidence="3 4" key="1">
    <citation type="submission" date="2018-11" db="EMBL/GenBank/DDBJ databases">
        <title>Complete genome sequence of Nocardioides baekrokdamisoli strain KCTC 39748.</title>
        <authorList>
            <person name="Kang S.W."/>
            <person name="Lee K.C."/>
            <person name="Kim K.K."/>
            <person name="Kim J.S."/>
            <person name="Kim D.S."/>
            <person name="Ko S.H."/>
            <person name="Yang S.H."/>
            <person name="Shin Y.K."/>
            <person name="Lee J.S."/>
        </authorList>
    </citation>
    <scope>NUCLEOTIDE SEQUENCE [LARGE SCALE GENOMIC DNA]</scope>
    <source>
        <strain evidence="3 4">KCTC 39748</strain>
    </source>
</reference>
<accession>A0A3G9IFP3</accession>
<feature type="transmembrane region" description="Helical" evidence="2">
    <location>
        <begin position="46"/>
        <end position="66"/>
    </location>
</feature>
<evidence type="ECO:0000313" key="3">
    <source>
        <dbReference type="EMBL" id="BBH17136.1"/>
    </source>
</evidence>
<dbReference type="Proteomes" id="UP000271573">
    <property type="component" value="Chromosome"/>
</dbReference>
<evidence type="ECO:0008006" key="5">
    <source>
        <dbReference type="Google" id="ProtNLM"/>
    </source>
</evidence>
<evidence type="ECO:0000313" key="4">
    <source>
        <dbReference type="Proteomes" id="UP000271573"/>
    </source>
</evidence>
<keyword evidence="2" id="KW-0472">Membrane</keyword>
<evidence type="ECO:0000256" key="2">
    <source>
        <dbReference type="SAM" id="Phobius"/>
    </source>
</evidence>
<name>A0A3G9IFP3_9ACTN</name>
<dbReference type="OrthoDB" id="3203519at2"/>
<organism evidence="3 4">
    <name type="scientific">Nocardioides baekrokdamisoli</name>
    <dbReference type="NCBI Taxonomy" id="1804624"/>
    <lineage>
        <taxon>Bacteria</taxon>
        <taxon>Bacillati</taxon>
        <taxon>Actinomycetota</taxon>
        <taxon>Actinomycetes</taxon>
        <taxon>Propionibacteriales</taxon>
        <taxon>Nocardioidaceae</taxon>
        <taxon>Nocardioides</taxon>
    </lineage>
</organism>
<evidence type="ECO:0000256" key="1">
    <source>
        <dbReference type="SAM" id="MobiDB-lite"/>
    </source>
</evidence>
<dbReference type="RefSeq" id="WP_125568068.1">
    <property type="nucleotide sequence ID" value="NZ_AP019307.1"/>
</dbReference>
<proteinExistence type="predicted"/>
<dbReference type="KEGG" id="nbe:Back2_14230"/>
<sequence length="617" mass="66160">MSELHDDPQGQPEGLPHEQSAEVQRERVLVRRRSRRFKKQRLTRRILWAVGILLVVTALQLIWALFNLHGLPDKFRLALQATRSGDTAAARAYIAEAHDEATRASWGTWGPQFWLVEQLPWVGDNVRAVRTMSTAARDVTGPVADDLLTLQQQLAPKRIRPVNSYINPDFFAGAQSAAQDLAGRMAPVQSRTDAVPTGGLLPGLGAKWAEFRNEIDKIGFAAQLTNNVVKMVPAALGTHGTRRYLIAFQNNAEFRSTGGIVGAFSELTVTDGHMKLGPKQSASTVPKFDAPVLPLTAEETALYGSRPAQYTQDVNLTPDFPRSAQLLAAMWKQHSGHHIDGVFSIDPVALSYVLRGTGPVAANNGVMLTAQNAVGQLLNAPYVVLGAYAEQQDYFASAVHNVFDALVHGQGDAGVALKGVFDGIDEGRAMVWMAAPTEQSALLDAPATKQLSTVAAHSPDIGVYLNDSTSTKLDYYVTSRTSVTSVSCGGGRQVLNVTTTLHSYVPSDILSNLALRALLVGPLVDDSPGDLLLSVYAYGPLNGTLLDTTLDGQAGSPGKFVHDGHPVVSRTVLIKPGESKTLRYSFQAMKGETGDPLLRTTPAAFGDGRGSVGPTSC</sequence>
<dbReference type="EMBL" id="AP019307">
    <property type="protein sequence ID" value="BBH17136.1"/>
    <property type="molecule type" value="Genomic_DNA"/>
</dbReference>
<keyword evidence="4" id="KW-1185">Reference proteome</keyword>
<feature type="region of interest" description="Disordered" evidence="1">
    <location>
        <begin position="598"/>
        <end position="617"/>
    </location>
</feature>
<keyword evidence="2" id="KW-1133">Transmembrane helix</keyword>
<feature type="region of interest" description="Disordered" evidence="1">
    <location>
        <begin position="1"/>
        <end position="22"/>
    </location>
</feature>
<gene>
    <name evidence="3" type="ORF">Back2_14230</name>
</gene>
<dbReference type="AlphaFoldDB" id="A0A3G9IFP3"/>
<dbReference type="InterPro" id="IPR025101">
    <property type="entry name" value="DUF4012"/>
</dbReference>
<keyword evidence="2" id="KW-0812">Transmembrane</keyword>
<dbReference type="Pfam" id="PF13196">
    <property type="entry name" value="DUF4012"/>
    <property type="match status" value="1"/>
</dbReference>
<protein>
    <recommendedName>
        <fullName evidence="5">DUF4012 domain-containing protein</fullName>
    </recommendedName>
</protein>